<dbReference type="EMBL" id="VSSQ01142494">
    <property type="protein sequence ID" value="MPN63301.1"/>
    <property type="molecule type" value="Genomic_DNA"/>
</dbReference>
<dbReference type="AlphaFoldDB" id="A0A645JI51"/>
<gene>
    <name evidence="1" type="ORF">SDC9_211059</name>
</gene>
<accession>A0A645JI51</accession>
<comment type="caution">
    <text evidence="1">The sequence shown here is derived from an EMBL/GenBank/DDBJ whole genome shotgun (WGS) entry which is preliminary data.</text>
</comment>
<reference evidence="1" key="1">
    <citation type="submission" date="2019-08" db="EMBL/GenBank/DDBJ databases">
        <authorList>
            <person name="Kucharzyk K."/>
            <person name="Murdoch R.W."/>
            <person name="Higgins S."/>
            <person name="Loffler F."/>
        </authorList>
    </citation>
    <scope>NUCLEOTIDE SEQUENCE</scope>
</reference>
<sequence length="71" mass="8150">MISQISLQNGAKTGIRHRHAQFMIKRIIIIQIDPKSIAVFINFDRDIIRIQGRREIHADHNCLLASFNIAA</sequence>
<organism evidence="1">
    <name type="scientific">bioreactor metagenome</name>
    <dbReference type="NCBI Taxonomy" id="1076179"/>
    <lineage>
        <taxon>unclassified sequences</taxon>
        <taxon>metagenomes</taxon>
        <taxon>ecological metagenomes</taxon>
    </lineage>
</organism>
<evidence type="ECO:0000313" key="1">
    <source>
        <dbReference type="EMBL" id="MPN63301.1"/>
    </source>
</evidence>
<proteinExistence type="predicted"/>
<protein>
    <submittedName>
        <fullName evidence="1">Uncharacterized protein</fullName>
    </submittedName>
</protein>
<name>A0A645JI51_9ZZZZ</name>